<feature type="compositionally biased region" description="Polar residues" evidence="1">
    <location>
        <begin position="1"/>
        <end position="18"/>
    </location>
</feature>
<organism evidence="2 3">
    <name type="scientific">Rotaria socialis</name>
    <dbReference type="NCBI Taxonomy" id="392032"/>
    <lineage>
        <taxon>Eukaryota</taxon>
        <taxon>Metazoa</taxon>
        <taxon>Spiralia</taxon>
        <taxon>Gnathifera</taxon>
        <taxon>Rotifera</taxon>
        <taxon>Eurotatoria</taxon>
        <taxon>Bdelloidea</taxon>
        <taxon>Philodinida</taxon>
        <taxon>Philodinidae</taxon>
        <taxon>Rotaria</taxon>
    </lineage>
</organism>
<feature type="region of interest" description="Disordered" evidence="1">
    <location>
        <begin position="1"/>
        <end position="52"/>
    </location>
</feature>
<proteinExistence type="predicted"/>
<dbReference type="Proteomes" id="UP000663862">
    <property type="component" value="Unassembled WGS sequence"/>
</dbReference>
<sequence>MTSKKATNQEGENENVTGDENIENEGQSPMKKPKRKFNQTNENTNQEAENDT</sequence>
<feature type="compositionally biased region" description="Low complexity" evidence="1">
    <location>
        <begin position="38"/>
        <end position="52"/>
    </location>
</feature>
<evidence type="ECO:0000313" key="3">
    <source>
        <dbReference type="Proteomes" id="UP000663862"/>
    </source>
</evidence>
<accession>A0A821JNP4</accession>
<protein>
    <submittedName>
        <fullName evidence="2">Uncharacterized protein</fullName>
    </submittedName>
</protein>
<gene>
    <name evidence="2" type="ORF">TSG867_LOCUS33969</name>
</gene>
<feature type="non-terminal residue" evidence="2">
    <location>
        <position position="1"/>
    </location>
</feature>
<dbReference type="EMBL" id="CAJOBQ010013591">
    <property type="protein sequence ID" value="CAF4717912.1"/>
    <property type="molecule type" value="Genomic_DNA"/>
</dbReference>
<evidence type="ECO:0000313" key="2">
    <source>
        <dbReference type="EMBL" id="CAF4717912.1"/>
    </source>
</evidence>
<evidence type="ECO:0000256" key="1">
    <source>
        <dbReference type="SAM" id="MobiDB-lite"/>
    </source>
</evidence>
<comment type="caution">
    <text evidence="2">The sequence shown here is derived from an EMBL/GenBank/DDBJ whole genome shotgun (WGS) entry which is preliminary data.</text>
</comment>
<name>A0A821JNP4_9BILA</name>
<dbReference type="AlphaFoldDB" id="A0A821JNP4"/>
<reference evidence="2" key="1">
    <citation type="submission" date="2021-02" db="EMBL/GenBank/DDBJ databases">
        <authorList>
            <person name="Nowell W R."/>
        </authorList>
    </citation>
    <scope>NUCLEOTIDE SEQUENCE</scope>
</reference>